<reference evidence="1" key="2">
    <citation type="journal article" date="2022" name="Nat. Microbiol.">
        <title>A closed Candidatus Odinarchaeum chromosome exposes Asgard archaeal viruses.</title>
        <authorList>
            <person name="Tamarit D."/>
            <person name="Caceres E.F."/>
            <person name="Krupovic M."/>
            <person name="Nijland R."/>
            <person name="Eme L."/>
            <person name="Robinson N.P."/>
            <person name="Ettema T.J.G."/>
        </authorList>
    </citation>
    <scope>NUCLEOTIDE SEQUENCE</scope>
    <source>
        <strain evidence="1">LCB_4</strain>
    </source>
</reference>
<protein>
    <submittedName>
        <fullName evidence="1">DsrE family protein</fullName>
    </submittedName>
</protein>
<accession>A0AAF0IB78</accession>
<proteinExistence type="predicted"/>
<sequence>MARIGFLLMTSPYTVQNSDTVLKLAEAFLSEGHTLTGVYLYVDGVYNANKKIDPKTPDERIIPQLFQKLAEKGVPVKVCPVCSNYRGVLEEDLIKGAVFDGLGGLAEIFEECDKIIAFTG</sequence>
<dbReference type="EMBL" id="CP091871">
    <property type="protein sequence ID" value="WEU40076.1"/>
    <property type="molecule type" value="Genomic_DNA"/>
</dbReference>
<reference evidence="1" key="1">
    <citation type="journal article" date="2017" name="Nature">
        <title>Asgard archaea illuminate the origin of eukaryotic cellular complexity.</title>
        <authorList>
            <person name="Zaremba-Niedzwiedzka K."/>
            <person name="Caceres E.F."/>
            <person name="Saw J.H."/>
            <person name="Backstrom D."/>
            <person name="Juzokaite L."/>
            <person name="Vancaester E."/>
            <person name="Seitz K.W."/>
            <person name="Anantharaman K."/>
            <person name="Starnawski P."/>
            <person name="Kjeldsen K.U."/>
            <person name="Scott M.B."/>
            <person name="Nunoura T."/>
            <person name="Banfield J.F."/>
            <person name="Schramm A."/>
            <person name="Baker B.J."/>
            <person name="Spang A."/>
            <person name="Ettema T.J.G."/>
        </authorList>
    </citation>
    <scope>NUCLEOTIDE SEQUENCE</scope>
    <source>
        <strain evidence="1">LCB_4</strain>
    </source>
</reference>
<dbReference type="InterPro" id="IPR003787">
    <property type="entry name" value="Sulphur_relay_DsrE/F-like"/>
</dbReference>
<dbReference type="PANTHER" id="PTHR34874">
    <property type="entry name" value="PROTEIN YCHN"/>
    <property type="match status" value="1"/>
</dbReference>
<dbReference type="PANTHER" id="PTHR34874:SF1">
    <property type="entry name" value="PROTEIN YCHN"/>
    <property type="match status" value="1"/>
</dbReference>
<name>A0AAF0IB78_ODILC</name>
<dbReference type="InterPro" id="IPR027396">
    <property type="entry name" value="DsrEFH-like"/>
</dbReference>
<evidence type="ECO:0000313" key="1">
    <source>
        <dbReference type="EMBL" id="WEU40076.1"/>
    </source>
</evidence>
<dbReference type="Gene3D" id="3.40.1260.10">
    <property type="entry name" value="DsrEFH-like"/>
    <property type="match status" value="1"/>
</dbReference>
<dbReference type="AlphaFoldDB" id="A0AAF0IB78"/>
<dbReference type="KEGG" id="oyw:OdinLCB4_006290"/>
<dbReference type="Proteomes" id="UP000186851">
    <property type="component" value="Chromosome"/>
</dbReference>
<dbReference type="Pfam" id="PF02635">
    <property type="entry name" value="DsrE"/>
    <property type="match status" value="1"/>
</dbReference>
<dbReference type="SUPFAM" id="SSF75169">
    <property type="entry name" value="DsrEFH-like"/>
    <property type="match status" value="1"/>
</dbReference>
<gene>
    <name evidence="1" type="ORF">OdinLCB4_006290</name>
</gene>
<evidence type="ECO:0000313" key="2">
    <source>
        <dbReference type="Proteomes" id="UP000186851"/>
    </source>
</evidence>
<organism evidence="1 2">
    <name type="scientific">Odinarchaeota yellowstonii (strain LCB_4)</name>
    <dbReference type="NCBI Taxonomy" id="1841599"/>
    <lineage>
        <taxon>Archaea</taxon>
        <taxon>Promethearchaeati</taxon>
        <taxon>Candidatus Odinarchaeota</taxon>
        <taxon>Candidatus Odinarchaeia</taxon>
        <taxon>Candidatus Odinarchaeales</taxon>
        <taxon>Candidatus Odinarchaeaceae</taxon>
        <taxon>Candidatus Odinarchaeum</taxon>
    </lineage>
</organism>
<dbReference type="GO" id="GO:0005829">
    <property type="term" value="C:cytosol"/>
    <property type="evidence" value="ECO:0007669"/>
    <property type="project" value="TreeGrafter"/>
</dbReference>